<feature type="transmembrane region" description="Helical" evidence="5">
    <location>
        <begin position="229"/>
        <end position="247"/>
    </location>
</feature>
<evidence type="ECO:0000256" key="4">
    <source>
        <dbReference type="ARBA" id="ARBA00023136"/>
    </source>
</evidence>
<evidence type="ECO:0000313" key="6">
    <source>
        <dbReference type="EMBL" id="NXL54537.1"/>
    </source>
</evidence>
<evidence type="ECO:0000256" key="1">
    <source>
        <dbReference type="ARBA" id="ARBA00004141"/>
    </source>
</evidence>
<dbReference type="EMBL" id="VXAO01003217">
    <property type="protein sequence ID" value="NXL54537.1"/>
    <property type="molecule type" value="Genomic_DNA"/>
</dbReference>
<dbReference type="Pfam" id="PF00083">
    <property type="entry name" value="Sugar_tr"/>
    <property type="match status" value="1"/>
</dbReference>
<feature type="non-terminal residue" evidence="6">
    <location>
        <position position="530"/>
    </location>
</feature>
<evidence type="ECO:0000313" key="7">
    <source>
        <dbReference type="Proteomes" id="UP000555275"/>
    </source>
</evidence>
<keyword evidence="7" id="KW-1185">Reference proteome</keyword>
<evidence type="ECO:0000256" key="3">
    <source>
        <dbReference type="ARBA" id="ARBA00022989"/>
    </source>
</evidence>
<keyword evidence="4 5" id="KW-0472">Membrane</keyword>
<dbReference type="OrthoDB" id="2544694at2759"/>
<feature type="transmembrane region" description="Helical" evidence="5">
    <location>
        <begin position="411"/>
        <end position="430"/>
    </location>
</feature>
<comment type="caution">
    <text evidence="6">The sequence shown here is derived from an EMBL/GenBank/DDBJ whole genome shotgun (WGS) entry which is preliminary data.</text>
</comment>
<organism evidence="6 7">
    <name type="scientific">Podilymbus podiceps</name>
    <name type="common">Pied-billed grebe</name>
    <dbReference type="NCBI Taxonomy" id="9252"/>
    <lineage>
        <taxon>Eukaryota</taxon>
        <taxon>Metazoa</taxon>
        <taxon>Chordata</taxon>
        <taxon>Craniata</taxon>
        <taxon>Vertebrata</taxon>
        <taxon>Euteleostomi</taxon>
        <taxon>Archelosauria</taxon>
        <taxon>Archosauria</taxon>
        <taxon>Dinosauria</taxon>
        <taxon>Saurischia</taxon>
        <taxon>Theropoda</taxon>
        <taxon>Coelurosauria</taxon>
        <taxon>Aves</taxon>
        <taxon>Neognathae</taxon>
        <taxon>Neoaves</taxon>
        <taxon>Mirandornithes</taxon>
        <taxon>Podicipediformes</taxon>
        <taxon>Podicipedidae</taxon>
        <taxon>Podilymbus</taxon>
    </lineage>
</organism>
<protein>
    <submittedName>
        <fullName evidence="6">S22A6 protein</fullName>
    </submittedName>
</protein>
<keyword evidence="3 5" id="KW-1133">Transmembrane helix</keyword>
<gene>
    <name evidence="6" type="primary">Slc22a6</name>
    <name evidence="6" type="ORF">PODPOD_R14980</name>
</gene>
<dbReference type="SUPFAM" id="SSF103473">
    <property type="entry name" value="MFS general substrate transporter"/>
    <property type="match status" value="1"/>
</dbReference>
<keyword evidence="2 5" id="KW-0812">Transmembrane</keyword>
<dbReference type="GO" id="GO:0016020">
    <property type="term" value="C:membrane"/>
    <property type="evidence" value="ECO:0007669"/>
    <property type="project" value="UniProtKB-SubCell"/>
</dbReference>
<accession>A0A7L0TIL3</accession>
<evidence type="ECO:0000256" key="2">
    <source>
        <dbReference type="ARBA" id="ARBA00022692"/>
    </source>
</evidence>
<dbReference type="Gene3D" id="1.20.1250.20">
    <property type="entry name" value="MFS general substrate transporter like domains"/>
    <property type="match status" value="1"/>
</dbReference>
<dbReference type="InterPro" id="IPR036259">
    <property type="entry name" value="MFS_trans_sf"/>
</dbReference>
<feature type="transmembrane region" description="Helical" evidence="5">
    <location>
        <begin position="492"/>
        <end position="512"/>
    </location>
</feature>
<name>A0A7L0TIL3_PODPO</name>
<feature type="non-terminal residue" evidence="6">
    <location>
        <position position="1"/>
    </location>
</feature>
<feature type="transmembrane region" description="Helical" evidence="5">
    <location>
        <begin position="20"/>
        <end position="37"/>
    </location>
</feature>
<proteinExistence type="predicted"/>
<comment type="subcellular location">
    <subcellularLocation>
        <location evidence="1">Membrane</location>
        <topology evidence="1">Multi-pass membrane protein</topology>
    </subcellularLocation>
</comment>
<evidence type="ECO:0000256" key="5">
    <source>
        <dbReference type="SAM" id="Phobius"/>
    </source>
</evidence>
<dbReference type="InterPro" id="IPR005828">
    <property type="entry name" value="MFS_sugar_transport-like"/>
</dbReference>
<dbReference type="Proteomes" id="UP000555275">
    <property type="component" value="Unassembled WGS sequence"/>
</dbReference>
<sequence>MTFVELLARLGGMGRFQVTYVAALAIPLLMLASHNLLQNFTAGVPEHHCRPLPVANNSTGDVPLLVSIPSDGHHRPQRCRRYVEPQWHLLEVNNTVNDTANGAATEPCRDGWTYHDGVFAHTIVTEWDLVCESKRLRQVAQSIYMAGILLGSGLFGVLSDNRFGRRALLTWCYLQLGVTGAGTAAAPTFVVYCLCRFLAGLAMAGVSLNSASLCMEWIPTEARAVVGTINGYCYTMGQFVLAAVAFGLPHWRWLQLVVSLPFFLFFLYSWLFVESARWQVISGRPDLALKGLRKVARVNGRKEEGDKLSEEGKPRNFGVKAHLLGGQSCLLGVKKAPFGGKKHLFRVETLAFGDRFSTSFAYYGLAMDLQGFGVDIYLTQLVFGAVDIPAKLASVLVISCMGRRVAQGGSLALAGICILANIVVPTGGSWDGRRDAIPPSLDPPLHLSTSSIHPPPPSPWHRQTGMGLGGTMARVGGMVAPLVRMAADVTPVLPLIIYGAAPIISAIATCFLPETRNTPLPETVKDVERR</sequence>
<feature type="transmembrane region" description="Helical" evidence="5">
    <location>
        <begin position="142"/>
        <end position="159"/>
    </location>
</feature>
<dbReference type="AlphaFoldDB" id="A0A7L0TIL3"/>
<feature type="transmembrane region" description="Helical" evidence="5">
    <location>
        <begin position="253"/>
        <end position="273"/>
    </location>
</feature>
<reference evidence="6 7" key="1">
    <citation type="submission" date="2019-09" db="EMBL/GenBank/DDBJ databases">
        <title>Bird 10,000 Genomes (B10K) Project - Family phase.</title>
        <authorList>
            <person name="Zhang G."/>
        </authorList>
    </citation>
    <scope>NUCLEOTIDE SEQUENCE [LARGE SCALE GENOMIC DNA]</scope>
    <source>
        <strain evidence="6">B10K-DU-009-04</strain>
        <tissue evidence="6">Mixed tissue sample</tissue>
    </source>
</reference>
<dbReference type="GO" id="GO:0022857">
    <property type="term" value="F:transmembrane transporter activity"/>
    <property type="evidence" value="ECO:0007669"/>
    <property type="project" value="InterPro"/>
</dbReference>
<dbReference type="PANTHER" id="PTHR24064">
    <property type="entry name" value="SOLUTE CARRIER FAMILY 22 MEMBER"/>
    <property type="match status" value="1"/>
</dbReference>